<comment type="caution">
    <text evidence="2">The sequence shown here is derived from an EMBL/GenBank/DDBJ whole genome shotgun (WGS) entry which is preliminary data.</text>
</comment>
<dbReference type="InterPro" id="IPR013783">
    <property type="entry name" value="Ig-like_fold"/>
</dbReference>
<dbReference type="Pfam" id="PF13927">
    <property type="entry name" value="Ig_3"/>
    <property type="match status" value="1"/>
</dbReference>
<dbReference type="Pfam" id="PF18962">
    <property type="entry name" value="Por_Secre_tail"/>
    <property type="match status" value="1"/>
</dbReference>
<protein>
    <recommendedName>
        <fullName evidence="1">Ig-like domain-containing protein</fullName>
    </recommendedName>
</protein>
<accession>A0A7W5ZJ57</accession>
<evidence type="ECO:0000259" key="1">
    <source>
        <dbReference type="PROSITE" id="PS50835"/>
    </source>
</evidence>
<dbReference type="Gene3D" id="2.60.40.10">
    <property type="entry name" value="Immunoglobulins"/>
    <property type="match status" value="2"/>
</dbReference>
<dbReference type="SUPFAM" id="SSF51126">
    <property type="entry name" value="Pectin lyase-like"/>
    <property type="match status" value="1"/>
</dbReference>
<dbReference type="SUPFAM" id="SSF49478">
    <property type="entry name" value="Cna protein B-type domain"/>
    <property type="match status" value="1"/>
</dbReference>
<dbReference type="InterPro" id="IPR036179">
    <property type="entry name" value="Ig-like_dom_sf"/>
</dbReference>
<dbReference type="PROSITE" id="PS50835">
    <property type="entry name" value="IG_LIKE"/>
    <property type="match status" value="1"/>
</dbReference>
<name>A0A7W5ZJ57_9BACT</name>
<dbReference type="InterPro" id="IPR026444">
    <property type="entry name" value="Secre_tail"/>
</dbReference>
<sequence>MGDIWASGKAVEINAEGVRIEKSTISNSEATGIYNNASSLTITDSNIFGNLTGIYNNNGKPTLQDNKIYSNVNFGINNNGKETIDARNTYWGTPTGPLHPTLNPNGKGNKVSDRVLFSPWIEQITQVDQTITFTEIPNKYVDDTLTLTATATSALPVSFSIVTQPVSGVALLSGNTITFLGTVGQVTVTASQPGNQFFKSAQLQRTFTVSKRNQSITFNAISAKSLEDAPFSLKAIATSGLAVSFSVVSGPATLNGNTLTLTAVGTVVVEARQTGDKVYNPAPSVRQSFVVVESLKKPDLQISQVKLVSDKVQAGDDVNYQVSIKNTGGTTAPSGTLLRGYLSSDNVIDESDILFSIDTLSDALPADQTKILTKSVKAPSKLGSFNLLFWVNPNATLGELLFTNNISAPVRITIEPSYTATASVGPTYFLQGSNIPVIGSATKSNGSAVANVPVEVYIITKGIRRTVLDTTDASGKFSTSFVPLSTESGHYIVGAAFPGLNQTTEQDKFDILGVRINKGNNILFTVTQNQTLSGSLPVENLSGKSLTNFTLAPITLPIGATVEFSVLPNLAGNASATIGYSIKGSVLTNGNNCEEISFQAKSEEGVIQKINTYYYCRAANADIIADISHIQANVSQSVGERRIEVKLINRGQAATGAITINLPDVKWLTSVTPKTLPSLVPGDTTVAVFNFLALTEVPVNNLIKGTIGINAANGNSLSIPFTFQKVSQATGTARIVVTNQYTYNTNNGNGPKVKDAVVKITNYFTGEVYVNGKTSEDGVFTKADLPEGKHRITVEKEKHLPYEAIIEINPGAITESTVFLNYQAITFSWNVVPTTVQDEYETVLEAKFETNVPMPVVTIEMPKTMPQLSEGQSYQFMVTLTNHGLITALEVALNLPTTDSEYEFITNYTPADLPAKNSIQIPVIMRRRSGVEGGRLSATSANAPCTDFVGALYFYICDSKELGQNTGATFNYTGRSCPGGGFCYGCYPLGGGEAVGGIIPISFKQEKVSCVACISDIAQAVLGCIPIDVLAFELVAEYTGLLICYSGELIEASNTQDLDAFGRGLQKCAIDAAVELNLGLAIKQIPKRIVKKLPIINQIFCIKGVYEAIVSCTGIKGKRDGRMRANELPNAVLKEAADNLLAVINGYEANRNWMAECYGELIDRESWPILFTLVVNPFFTKQEHIPTNIQNDIIELMAGYDISSSELSAFFTRWNTSLDAKSKNILAPNTDYPNIINWNKVKNYVATLIQAHNYAVKKQFKTIDEMYLESIKSLNEIIDGEQKGVCASVTVQFSQQLTMTREAFEGTLEIFNGHPTDAMEKISVDIQIKDENGAPANGLFEIQPQNPASLSDIGAEQKGSLKFLFIPQVNAAPQTSKVYKFGGSVNYWDPYAQAMVTMPLTTVPITVNPSPNLMLHYFMERNILGDDALTSQEVEPSVPAELAVMIENQGYGYARDMTISSAQPKIVENEKGLAIDFNLIGSNLQGKPMQLGLTNINFGTIEPLKTKIGQWYFTSSLLGKFVSYDAKVLHKSSFGNQNLSLVQGVKLHELTKSIRLYGELEDGITDFLVNDVFDVNDRPDIIYFSQGNKTAKVSQASNGSFNIPISGPTYTNKLTVTPSEAGFNYINLPDPGNKLYELVSVTRSDGQVIPLNNVWLTFVTLPVSRSPIYENKFHMVDNFATTAAVTYTIVWKPKDNGPKIDRIEGAPTQVSSTQVKNLKVYFNKRIDPATFTFEDLNLSLQGGFNIINSSVVITRMDSVSFNIDLTAITTGNGLYVFTAQAANVKDMSGASGTGGKQVSWSQFLTEMSIQGLQNSYCSNATSQALVGVPSGGIFTGAGITGNVFDPTKAGVGSHVITYSKDGKSVTASVTVNPTPSVRISSSTNTLTCATPTVELTASGGLNYLFAGPGIVKQGGTDGKAVIDKAGTYSVEVTDANGCIASASIVITENNSTPRTKITVQPDSGSVVAVGASVSISLSATGSNLTYQWTKDGVVVPGASTRVLSLTGVTTSQSGTYVCTVSGDCGNAISQPFILTVKADPILSVQSGNTPFQIELYPNPATSNSVWIKISGAAKQLVHLQLIDLKGRIVWEYYVNVTTMEYIEQLDISNLSMGMLLLKASTTGQIQTRILMKP</sequence>
<dbReference type="SMART" id="SM00409">
    <property type="entry name" value="IG"/>
    <property type="match status" value="1"/>
</dbReference>
<dbReference type="RefSeq" id="WP_221225605.1">
    <property type="nucleotide sequence ID" value="NZ_JACIBY010000004.1"/>
</dbReference>
<gene>
    <name evidence="2" type="ORF">FHS57_002253</name>
</gene>
<evidence type="ECO:0000313" key="2">
    <source>
        <dbReference type="EMBL" id="MBB3838248.1"/>
    </source>
</evidence>
<organism evidence="2 3">
    <name type="scientific">Runella defluvii</name>
    <dbReference type="NCBI Taxonomy" id="370973"/>
    <lineage>
        <taxon>Bacteria</taxon>
        <taxon>Pseudomonadati</taxon>
        <taxon>Bacteroidota</taxon>
        <taxon>Cytophagia</taxon>
        <taxon>Cytophagales</taxon>
        <taxon>Spirosomataceae</taxon>
        <taxon>Runella</taxon>
    </lineage>
</organism>
<dbReference type="InterPro" id="IPR007110">
    <property type="entry name" value="Ig-like_dom"/>
</dbReference>
<dbReference type="Proteomes" id="UP000541352">
    <property type="component" value="Unassembled WGS sequence"/>
</dbReference>
<feature type="domain" description="Ig-like" evidence="1">
    <location>
        <begin position="1953"/>
        <end position="2035"/>
    </location>
</feature>
<evidence type="ECO:0000313" key="3">
    <source>
        <dbReference type="Proteomes" id="UP000541352"/>
    </source>
</evidence>
<dbReference type="InterPro" id="IPR003599">
    <property type="entry name" value="Ig_sub"/>
</dbReference>
<reference evidence="2 3" key="1">
    <citation type="submission" date="2020-08" db="EMBL/GenBank/DDBJ databases">
        <title>Genomic Encyclopedia of Type Strains, Phase IV (KMG-IV): sequencing the most valuable type-strain genomes for metagenomic binning, comparative biology and taxonomic classification.</title>
        <authorList>
            <person name="Goeker M."/>
        </authorList>
    </citation>
    <scope>NUCLEOTIDE SEQUENCE [LARGE SCALE GENOMIC DNA]</scope>
    <source>
        <strain evidence="2 3">DSM 17976</strain>
    </source>
</reference>
<keyword evidence="3" id="KW-1185">Reference proteome</keyword>
<dbReference type="EMBL" id="JACIBY010000004">
    <property type="protein sequence ID" value="MBB3838248.1"/>
    <property type="molecule type" value="Genomic_DNA"/>
</dbReference>
<dbReference type="InterPro" id="IPR011050">
    <property type="entry name" value="Pectin_lyase_fold/virulence"/>
</dbReference>
<dbReference type="NCBIfam" id="TIGR04183">
    <property type="entry name" value="Por_Secre_tail"/>
    <property type="match status" value="1"/>
</dbReference>
<proteinExistence type="predicted"/>
<dbReference type="SUPFAM" id="SSF48726">
    <property type="entry name" value="Immunoglobulin"/>
    <property type="match status" value="1"/>
</dbReference>